<feature type="region of interest" description="Disordered" evidence="1">
    <location>
        <begin position="1"/>
        <end position="98"/>
    </location>
</feature>
<protein>
    <submittedName>
        <fullName evidence="2">Uncharacterized protein</fullName>
    </submittedName>
</protein>
<feature type="compositionally biased region" description="Polar residues" evidence="1">
    <location>
        <begin position="49"/>
        <end position="68"/>
    </location>
</feature>
<evidence type="ECO:0000256" key="1">
    <source>
        <dbReference type="SAM" id="MobiDB-lite"/>
    </source>
</evidence>
<name>A0A448XMJ1_9PLAT</name>
<gene>
    <name evidence="2" type="ORF">PXEA_LOCUS33742</name>
</gene>
<accession>A0A448XMJ1</accession>
<dbReference type="Proteomes" id="UP000784294">
    <property type="component" value="Unassembled WGS sequence"/>
</dbReference>
<organism evidence="2 3">
    <name type="scientific">Protopolystoma xenopodis</name>
    <dbReference type="NCBI Taxonomy" id="117903"/>
    <lineage>
        <taxon>Eukaryota</taxon>
        <taxon>Metazoa</taxon>
        <taxon>Spiralia</taxon>
        <taxon>Lophotrochozoa</taxon>
        <taxon>Platyhelminthes</taxon>
        <taxon>Monogenea</taxon>
        <taxon>Polyopisthocotylea</taxon>
        <taxon>Polystomatidea</taxon>
        <taxon>Polystomatidae</taxon>
        <taxon>Protopolystoma</taxon>
    </lineage>
</organism>
<proteinExistence type="predicted"/>
<evidence type="ECO:0000313" key="3">
    <source>
        <dbReference type="Proteomes" id="UP000784294"/>
    </source>
</evidence>
<comment type="caution">
    <text evidence="2">The sequence shown here is derived from an EMBL/GenBank/DDBJ whole genome shotgun (WGS) entry which is preliminary data.</text>
</comment>
<dbReference type="AlphaFoldDB" id="A0A448XMJ1"/>
<keyword evidence="3" id="KW-1185">Reference proteome</keyword>
<sequence>MARLTPPTHPPPSTGYATCSRRASGARRHSRPVAQPSLGSPLSPHTPKHSQPGTQAARTRRLGSTTHVPASGAGAKISRPQIILTAGLPTGPFIKRLS</sequence>
<reference evidence="2" key="1">
    <citation type="submission" date="2018-11" db="EMBL/GenBank/DDBJ databases">
        <authorList>
            <consortium name="Pathogen Informatics"/>
        </authorList>
    </citation>
    <scope>NUCLEOTIDE SEQUENCE</scope>
</reference>
<dbReference type="EMBL" id="CAAALY010264404">
    <property type="protein sequence ID" value="VEL40302.1"/>
    <property type="molecule type" value="Genomic_DNA"/>
</dbReference>
<evidence type="ECO:0000313" key="2">
    <source>
        <dbReference type="EMBL" id="VEL40302.1"/>
    </source>
</evidence>